<feature type="region of interest" description="Disordered" evidence="16">
    <location>
        <begin position="925"/>
        <end position="948"/>
    </location>
</feature>
<evidence type="ECO:0000256" key="12">
    <source>
        <dbReference type="ARBA" id="ARBA00023136"/>
    </source>
</evidence>
<reference evidence="22 24" key="3">
    <citation type="submission" date="2015-04" db="EMBL/GenBank/DDBJ databases">
        <title>Diversity among historical and modern clinical isolates of feline herpesvirus 1.</title>
        <authorList>
            <person name="Vaz P.K."/>
            <person name="Job N."/>
            <person name="Horsington J."/>
            <person name="Hartley C.A."/>
            <person name="Ficorilli N."/>
            <person name="Browning G.F."/>
            <person name="Devlin J.M."/>
        </authorList>
    </citation>
    <scope>NUCLEOTIDE SEQUENCE [LARGE SCALE GENOMIC DNA]</scope>
    <source>
        <strain evidence="22">Feligen</strain>
    </source>
</reference>
<evidence type="ECO:0000256" key="1">
    <source>
        <dbReference type="ARBA" id="ARBA00022511"/>
    </source>
</evidence>
<evidence type="ECO:0000256" key="16">
    <source>
        <dbReference type="SAM" id="MobiDB-lite"/>
    </source>
</evidence>
<dbReference type="EMBL" id="KR296657">
    <property type="protein sequence ID" value="ANG65542.1"/>
    <property type="molecule type" value="Genomic_DNA"/>
</dbReference>
<dbReference type="EMBL" id="FJ478159">
    <property type="protein sequence ID" value="AAB28559.3"/>
    <property type="molecule type" value="Genomic_DNA"/>
</dbReference>
<dbReference type="GO" id="GO:0019062">
    <property type="term" value="P:virion attachment to host cell"/>
    <property type="evidence" value="ECO:0007669"/>
    <property type="project" value="UniProtKB-KW"/>
</dbReference>
<feature type="domain" description="Herpesvirus Glycoprotein B PH-like" evidence="20">
    <location>
        <begin position="378"/>
        <end position="475"/>
    </location>
</feature>
<keyword evidence="14" id="KW-0325">Glycoprotein</keyword>
<dbReference type="Gene3D" id="1.20.5.1890">
    <property type="match status" value="1"/>
</dbReference>
<dbReference type="Gene3D" id="6.10.250.3280">
    <property type="match status" value="1"/>
</dbReference>
<dbReference type="GeneID" id="8658560"/>
<protein>
    <submittedName>
        <fullName evidence="21">Envelope glycoprotein B</fullName>
    </submittedName>
</protein>
<dbReference type="KEGG" id="vg:8658560"/>
<dbReference type="InterPro" id="IPR035381">
    <property type="entry name" value="Glycoprot_B_PH2"/>
</dbReference>
<evidence type="ECO:0000313" key="23">
    <source>
        <dbReference type="EMBL" id="AVR53454.1"/>
    </source>
</evidence>
<dbReference type="GO" id="GO:0019031">
    <property type="term" value="C:viral envelope"/>
    <property type="evidence" value="ECO:0007669"/>
    <property type="project" value="UniProtKB-KW"/>
</dbReference>
<proteinExistence type="evidence at transcript level"/>
<name>Q86665_FHV1</name>
<dbReference type="Pfam" id="PF00606">
    <property type="entry name" value="Glycoprotein_B"/>
    <property type="match status" value="1"/>
</dbReference>
<keyword evidence="12 17" id="KW-0472">Membrane</keyword>
<sequence>MSTRGDLGKRRRGSRWQGHSGYFRQRCFFPSLLGIAATGSRHGNGSSGLTRLARYVSFIWIVLFLVGPRPVEGQSGSTSEQPRRTVATPEVGGTPPKPTTDPTDMSDMREALRASQIEANGPSTFYMCPPPSGSTVVRLEPPRACPDYKLGKNFTEGIAVIFKENIAPYKFKANIYYKNIIMTTVWSGSSYAVTTNRYTDRVPVKVQEITDLIDRRGMCLSKADYVRNNYQFTAFDRDEDPRELPLKPSKFNTPESRGWHTTNETYTKIGAAGFHHSGTSVNCIVEEVDARSVYPYDSFAISTGDVIHMSPFFGLRDGAHVEHTSYSSDRFQQIEGYYPIDLDTRLQLGAPVSRNFLETPHVTVAWNWTPKSGRVCTLAKWREIDEMLRDEYQGSYRFTAKTISATFISNTSQFEINRIRLGDCATKEAAEAIDRIYKSKYSKTHIQTGTLETYLARGGFLIAFRPMISNELAKLYINELARSNRTVDLSALLNPSGETVQRTRRSVPSNQHHRSRRSTIEGGIETVNNASLLKTTSSVEFAMLQFAYDYIQAHVNEMLSRIATAWCTLQNREHVLWTETLKLNPGGVVSMALERRVSARLLGDAVAVTQCVNISSGHVYIQNSMRVTGSSTTCYSRPLVSFRALNDSEYIEGQLGENNELLVERKLIEPCTVNNKRYFKFGADYVYFEDYAYVRKVPLSEIELISAYVDLNLTLLEDREFLPLEVYTRAELEDTGLLDYSEIQRRNQLHALKFYDIDSIVRVDNNLVIMRGMANFFQGLGDVGAGFGKVVLGAASAVISTVSGVSSFLNNPFGALAVGLLILAGIVAAFLAYRYISRLRANPMKALYPVTTRNLKQTAKSPASTAGGDSDPGVDDFDEEKLMQAREMIKYMSLVSAMEQQEHKAMKKNKGPAILTSHLTNMALRRRGPKYQRLNNLDSGDDTETNLV</sequence>
<dbReference type="InterPro" id="IPR035377">
    <property type="entry name" value="Glycoprot_B_PH1"/>
</dbReference>
<dbReference type="SMR" id="Q86665"/>
<evidence type="ECO:0000313" key="22">
    <source>
        <dbReference type="EMBL" id="ANG65542.1"/>
    </source>
</evidence>
<dbReference type="OrthoDB" id="1372at10239"/>
<reference evidence="21" key="1">
    <citation type="submission" date="2009-12" db="EMBL/GenBank/DDBJ databases">
        <authorList>
            <person name="Tai S.-H."/>
            <person name="Niikura M."/>
            <person name="Cheng H.H."/>
            <person name="Kruger J.M."/>
            <person name="Wise A.G."/>
            <person name="Maes R.K."/>
        </authorList>
    </citation>
    <scope>NUCLEOTIDE SEQUENCE</scope>
    <source>
        <strain evidence="21">C-27</strain>
    </source>
</reference>
<keyword evidence="9 21" id="KW-0261">Viral envelope protein</keyword>
<evidence type="ECO:0000256" key="2">
    <source>
        <dbReference type="ARBA" id="ARBA00022581"/>
    </source>
</evidence>
<accession>Q86665</accession>
<feature type="domain" description="Herpesvirus glycoprotein B ectodomain C-terminal" evidence="18">
    <location>
        <begin position="538"/>
        <end position="758"/>
    </location>
</feature>
<evidence type="ECO:0000313" key="21">
    <source>
        <dbReference type="EMBL" id="AAB28559.3"/>
    </source>
</evidence>
<organism evidence="21 25">
    <name type="scientific">Feline herpesvirus 1</name>
    <name type="common">FeHV-1</name>
    <name type="synonym">Feline viral rhinotracheitis virus</name>
    <dbReference type="NCBI Taxonomy" id="10334"/>
    <lineage>
        <taxon>Viruses</taxon>
        <taxon>Duplodnaviria</taxon>
        <taxon>Heunggongvirae</taxon>
        <taxon>Peploviricota</taxon>
        <taxon>Herviviricetes</taxon>
        <taxon>Herpesvirales</taxon>
        <taxon>Orthoherpesviridae</taxon>
        <taxon>Alphaherpesvirinae</taxon>
        <taxon>Varicellovirus</taxon>
        <taxon>Varicellovirus felidalpha1</taxon>
    </lineage>
</organism>
<keyword evidence="7" id="KW-0946">Virion</keyword>
<evidence type="ECO:0000259" key="20">
    <source>
        <dbReference type="Pfam" id="PF17417"/>
    </source>
</evidence>
<evidence type="ECO:0000256" key="5">
    <source>
        <dbReference type="ARBA" id="ARBA00022804"/>
    </source>
</evidence>
<evidence type="ECO:0000256" key="8">
    <source>
        <dbReference type="ARBA" id="ARBA00022870"/>
    </source>
</evidence>
<reference evidence="23" key="4">
    <citation type="submission" date="2018-03" db="EMBL/GenBank/DDBJ databases">
        <title>Feline Herpesvirus 1 isolate HR-1.</title>
        <authorList>
            <person name="Tian J."/>
            <person name="Liu Y."/>
            <person name="Liu X."/>
            <person name="Sun X."/>
            <person name="Zhang J."/>
            <person name="Qu L."/>
        </authorList>
    </citation>
    <scope>NUCLEOTIDE SEQUENCE</scope>
    <source>
        <strain evidence="23">HR-1</strain>
    </source>
</reference>
<dbReference type="Gene3D" id="2.30.29.100">
    <property type="match status" value="1"/>
</dbReference>
<feature type="transmembrane region" description="Helical" evidence="17">
    <location>
        <begin position="813"/>
        <end position="836"/>
    </location>
</feature>
<evidence type="ECO:0000256" key="13">
    <source>
        <dbReference type="ARBA" id="ARBA00023157"/>
    </source>
</evidence>
<evidence type="ECO:0000259" key="19">
    <source>
        <dbReference type="Pfam" id="PF17416"/>
    </source>
</evidence>
<dbReference type="Pfam" id="PF17417">
    <property type="entry name" value="Glycoprot_B_PH2"/>
    <property type="match status" value="1"/>
</dbReference>
<reference evidence="21 25" key="2">
    <citation type="journal article" date="2010" name="Virology">
        <title>Complete genomic sequence and an infectious BAC clone of feline herpesvirus-1 (FHV-1).</title>
        <authorList>
            <person name="Tai S.H."/>
            <person name="Niikura M."/>
            <person name="Cheng H.H."/>
            <person name="Kruger J.M."/>
            <person name="Wise A.G."/>
            <person name="Maes R.K."/>
        </authorList>
    </citation>
    <scope>NUCLEOTIDE SEQUENCE [LARGE SCALE GENOMIC DNA]</scope>
    <source>
        <strain evidence="21">C-27</strain>
    </source>
</reference>
<keyword evidence="4" id="KW-0732">Signal</keyword>
<dbReference type="EMBL" id="MH027343">
    <property type="protein sequence ID" value="AVR53454.1"/>
    <property type="molecule type" value="mRNA"/>
</dbReference>
<evidence type="ECO:0000256" key="14">
    <source>
        <dbReference type="ARBA" id="ARBA00023180"/>
    </source>
</evidence>
<dbReference type="Proteomes" id="UP000149016">
    <property type="component" value="Segment"/>
</dbReference>
<feature type="region of interest" description="Disordered" evidence="16">
    <location>
        <begin position="71"/>
        <end position="105"/>
    </location>
</feature>
<evidence type="ECO:0000256" key="11">
    <source>
        <dbReference type="ARBA" id="ARBA00023046"/>
    </source>
</evidence>
<keyword evidence="1" id="KW-1032">Host cell membrane</keyword>
<dbReference type="InterPro" id="IPR000234">
    <property type="entry name" value="Herpes_Glycoprot_B"/>
</dbReference>
<keyword evidence="5" id="KW-1161">Viral attachment to host cell</keyword>
<keyword evidence="3 17" id="KW-0812">Transmembrane</keyword>
<evidence type="ECO:0000259" key="18">
    <source>
        <dbReference type="Pfam" id="PF00606"/>
    </source>
</evidence>
<keyword evidence="2" id="KW-0945">Host-virus interaction</keyword>
<dbReference type="Pfam" id="PF17416">
    <property type="entry name" value="Glycoprot_B_PH1"/>
    <property type="match status" value="1"/>
</dbReference>
<evidence type="ECO:0000256" key="4">
    <source>
        <dbReference type="ARBA" id="ARBA00022729"/>
    </source>
</evidence>
<evidence type="ECO:0000256" key="10">
    <source>
        <dbReference type="ARBA" id="ARBA00022989"/>
    </source>
</evidence>
<gene>
    <name evidence="21" type="primary">UL27</name>
</gene>
<dbReference type="RefSeq" id="YP_003331552.2">
    <property type="nucleotide sequence ID" value="NC_013590.2"/>
</dbReference>
<dbReference type="GO" id="GO:0046718">
    <property type="term" value="P:symbiont entry into host cell"/>
    <property type="evidence" value="ECO:0007669"/>
    <property type="project" value="UniProtKB-KW"/>
</dbReference>
<evidence type="ECO:0000256" key="15">
    <source>
        <dbReference type="ARBA" id="ARBA00023296"/>
    </source>
</evidence>
<evidence type="ECO:0000313" key="24">
    <source>
        <dbReference type="Proteomes" id="UP000098246"/>
    </source>
</evidence>
<evidence type="ECO:0000313" key="25">
    <source>
        <dbReference type="Proteomes" id="UP000149016"/>
    </source>
</evidence>
<keyword evidence="11" id="KW-1039">Host endosome</keyword>
<keyword evidence="8" id="KW-1043">Host membrane</keyword>
<evidence type="ECO:0000256" key="6">
    <source>
        <dbReference type="ARBA" id="ARBA00022812"/>
    </source>
</evidence>
<evidence type="ECO:0000256" key="9">
    <source>
        <dbReference type="ARBA" id="ARBA00022879"/>
    </source>
</evidence>
<evidence type="ECO:0000256" key="3">
    <source>
        <dbReference type="ARBA" id="ARBA00022692"/>
    </source>
</evidence>
<feature type="compositionally biased region" description="Acidic residues" evidence="16">
    <location>
        <begin position="939"/>
        <end position="948"/>
    </location>
</feature>
<dbReference type="SUPFAM" id="SSF161008">
    <property type="entry name" value="Viral glycoprotein ectodomain-like"/>
    <property type="match status" value="1"/>
</dbReference>
<keyword evidence="15" id="KW-1160">Virus entry into host cell</keyword>
<organismHost>
    <name type="scientific">Felidae</name>
    <name type="common">cat family</name>
    <dbReference type="NCBI Taxonomy" id="9681"/>
</organismHost>
<dbReference type="Gene3D" id="2.30.30.1230">
    <property type="match status" value="1"/>
</dbReference>
<keyword evidence="6" id="KW-1040">Host Golgi apparatus</keyword>
<keyword evidence="13" id="KW-1015">Disulfide bond</keyword>
<dbReference type="HAMAP" id="MF_04032">
    <property type="entry name" value="HSV_GB"/>
    <property type="match status" value="1"/>
</dbReference>
<keyword evidence="25" id="KW-1185">Reference proteome</keyword>
<dbReference type="InterPro" id="IPR038631">
    <property type="entry name" value="Glycoprot_B_PH2_sf"/>
</dbReference>
<dbReference type="InterPro" id="IPR055341">
    <property type="entry name" value="Glycoprotein_B_ecto_C"/>
</dbReference>
<evidence type="ECO:0000256" key="7">
    <source>
        <dbReference type="ARBA" id="ARBA00022844"/>
    </source>
</evidence>
<dbReference type="Proteomes" id="UP000098246">
    <property type="component" value="Segment"/>
</dbReference>
<feature type="domain" description="Herpesvirus Glycoprotein B PH-like" evidence="19">
    <location>
        <begin position="165"/>
        <end position="376"/>
    </location>
</feature>
<keyword evidence="10 17" id="KW-1133">Transmembrane helix</keyword>
<evidence type="ECO:0000256" key="17">
    <source>
        <dbReference type="SAM" id="Phobius"/>
    </source>
</evidence>